<sequence>MAIAKWNGVVLAESDSVKEIEGNLYFPPESVNKEFLRESDTRSTCPWKGLAHYFDIVVNGEENNDAAWSYPEPKEAAKEITGYVAFWKGVEVVP</sequence>
<dbReference type="AlphaFoldDB" id="A0A9E4ZH91"/>
<dbReference type="PANTHER" id="PTHR34310:SF5">
    <property type="entry name" value="DUF427 DOMAIN PROTEIN (AFU_ORTHOLOGUE AFUA_3G02220)"/>
    <property type="match status" value="1"/>
</dbReference>
<feature type="domain" description="DUF427" evidence="1">
    <location>
        <begin position="4"/>
        <end position="88"/>
    </location>
</feature>
<dbReference type="RefSeq" id="WP_250868509.1">
    <property type="nucleotide sequence ID" value="NZ_JAGSOI010000037.1"/>
</dbReference>
<dbReference type="Pfam" id="PF04248">
    <property type="entry name" value="NTP_transf_9"/>
    <property type="match status" value="1"/>
</dbReference>
<accession>A0A9E4ZH91</accession>
<dbReference type="Gene3D" id="2.170.150.40">
    <property type="entry name" value="Domain of unknown function (DUF427)"/>
    <property type="match status" value="1"/>
</dbReference>
<dbReference type="EMBL" id="JAGSOI010000037">
    <property type="protein sequence ID" value="MCM1987164.1"/>
    <property type="molecule type" value="Genomic_DNA"/>
</dbReference>
<gene>
    <name evidence="2" type="ORF">KDK67_09230</name>
</gene>
<reference evidence="2" key="2">
    <citation type="submission" date="2021-04" db="EMBL/GenBank/DDBJ databases">
        <authorList>
            <person name="Dong X."/>
        </authorList>
    </citation>
    <scope>NUCLEOTIDE SEQUENCE</scope>
    <source>
        <strain evidence="2">LLY</strain>
    </source>
</reference>
<dbReference type="InterPro" id="IPR007361">
    <property type="entry name" value="DUF427"/>
</dbReference>
<reference evidence="2" key="1">
    <citation type="journal article" date="2021" name="mSystems">
        <title>Bacteria and Archaea Synergistically Convert Glycine Betaine to Biogenic Methane in the Formosa Cold Seep of the South China Sea.</title>
        <authorList>
            <person name="Li L."/>
            <person name="Zhang W."/>
            <person name="Zhang S."/>
            <person name="Song L."/>
            <person name="Sun Q."/>
            <person name="Zhang H."/>
            <person name="Xiang H."/>
            <person name="Dong X."/>
        </authorList>
    </citation>
    <scope>NUCLEOTIDE SEQUENCE</scope>
    <source>
        <strain evidence="2">LLY</strain>
    </source>
</reference>
<evidence type="ECO:0000313" key="3">
    <source>
        <dbReference type="Proteomes" id="UP001056766"/>
    </source>
</evidence>
<protein>
    <submittedName>
        <fullName evidence="2">DUF427 domain-containing protein</fullName>
    </submittedName>
</protein>
<organism evidence="2 3">
    <name type="scientific">Methanococcoides seepicolus</name>
    <dbReference type="NCBI Taxonomy" id="2828780"/>
    <lineage>
        <taxon>Archaea</taxon>
        <taxon>Methanobacteriati</taxon>
        <taxon>Methanobacteriota</taxon>
        <taxon>Stenosarchaea group</taxon>
        <taxon>Methanomicrobia</taxon>
        <taxon>Methanosarcinales</taxon>
        <taxon>Methanosarcinaceae</taxon>
        <taxon>Methanococcoides</taxon>
    </lineage>
</organism>
<name>A0A9E4ZH91_9EURY</name>
<dbReference type="PANTHER" id="PTHR34310">
    <property type="entry name" value="DUF427 DOMAIN PROTEIN (AFU_ORTHOLOGUE AFUA_3G02220)"/>
    <property type="match status" value="1"/>
</dbReference>
<evidence type="ECO:0000259" key="1">
    <source>
        <dbReference type="Pfam" id="PF04248"/>
    </source>
</evidence>
<dbReference type="Proteomes" id="UP001056766">
    <property type="component" value="Unassembled WGS sequence"/>
</dbReference>
<dbReference type="InterPro" id="IPR038694">
    <property type="entry name" value="DUF427_sf"/>
</dbReference>
<comment type="caution">
    <text evidence="2">The sequence shown here is derived from an EMBL/GenBank/DDBJ whole genome shotgun (WGS) entry which is preliminary data.</text>
</comment>
<proteinExistence type="predicted"/>
<keyword evidence="3" id="KW-1185">Reference proteome</keyword>
<evidence type="ECO:0000313" key="2">
    <source>
        <dbReference type="EMBL" id="MCM1987164.1"/>
    </source>
</evidence>